<keyword evidence="1" id="KW-1133">Transmembrane helix</keyword>
<dbReference type="PANTHER" id="PTHR43685:SF2">
    <property type="entry name" value="GLYCOSYLTRANSFERASE 2-LIKE DOMAIN-CONTAINING PROTEIN"/>
    <property type="match status" value="1"/>
</dbReference>
<feature type="domain" description="Glycosyltransferase 2-like" evidence="2">
    <location>
        <begin position="4"/>
        <end position="107"/>
    </location>
</feature>
<dbReference type="AlphaFoldDB" id="A0ABD7V1J4"/>
<gene>
    <name evidence="3" type="primary">kfoC</name>
    <name evidence="3" type="ORF">NCTC8139_01592</name>
</gene>
<dbReference type="PANTHER" id="PTHR43685">
    <property type="entry name" value="GLYCOSYLTRANSFERASE"/>
    <property type="match status" value="1"/>
</dbReference>
<accession>A0ABD7V1J4</accession>
<reference evidence="3 4" key="1">
    <citation type="submission" date="2019-02" db="EMBL/GenBank/DDBJ databases">
        <authorList>
            <consortium name="Pathogen Informatics"/>
        </authorList>
    </citation>
    <scope>NUCLEOTIDE SEQUENCE [LARGE SCALE GENOMIC DNA]</scope>
    <source>
        <strain evidence="3 4">3012STDY6756503</strain>
    </source>
</reference>
<dbReference type="InterPro" id="IPR029044">
    <property type="entry name" value="Nucleotide-diphossugar_trans"/>
</dbReference>
<feature type="transmembrane region" description="Helical" evidence="1">
    <location>
        <begin position="233"/>
        <end position="253"/>
    </location>
</feature>
<evidence type="ECO:0000259" key="2">
    <source>
        <dbReference type="Pfam" id="PF00535"/>
    </source>
</evidence>
<proteinExistence type="predicted"/>
<keyword evidence="1" id="KW-0812">Transmembrane</keyword>
<evidence type="ECO:0000313" key="4">
    <source>
        <dbReference type="Proteomes" id="UP000360750"/>
    </source>
</evidence>
<comment type="caution">
    <text evidence="3">The sequence shown here is derived from an EMBL/GenBank/DDBJ whole genome shotgun (WGS) entry which is preliminary data.</text>
</comment>
<name>A0ABD7V1J4_9ACTN</name>
<organism evidence="3 4">
    <name type="scientific">Gordonia paraffinivorans</name>
    <dbReference type="NCBI Taxonomy" id="175628"/>
    <lineage>
        <taxon>Bacteria</taxon>
        <taxon>Bacillati</taxon>
        <taxon>Actinomycetota</taxon>
        <taxon>Actinomycetes</taxon>
        <taxon>Mycobacteriales</taxon>
        <taxon>Gordoniaceae</taxon>
        <taxon>Gordonia</taxon>
    </lineage>
</organism>
<protein>
    <submittedName>
        <fullName evidence="3">Chondroitin polymerase</fullName>
    </submittedName>
</protein>
<dbReference type="InterPro" id="IPR050834">
    <property type="entry name" value="Glycosyltransf_2"/>
</dbReference>
<dbReference type="Gene3D" id="3.90.550.10">
    <property type="entry name" value="Spore Coat Polysaccharide Biosynthesis Protein SpsA, Chain A"/>
    <property type="match status" value="1"/>
</dbReference>
<sequence>MKLSAVVPAYNEESAVGRCIESLLNQTRPFDEIIIVDNASTDSTAAVVSSYAARNPSIRLVSESVPGIYHARRAGFDAATGDVLARTDADSVVSPRWAEAIEAHFAGPRGSEYQALTGPGQFGESPPFDPLRKLESRSKLFEKGGEGLKLIGPNMVMSVNAWRDIRDDLIDDNAIFEDADVSLRLLETGHRIWFSPDVAIEQSPRQLRHSPWENRQYLLGGYRLARLRGDRKLLLLSLLDLPFRFVLYTIWWLTYRPWDPETSTWRPHRLFIRLDREHPLISDSRSA</sequence>
<dbReference type="InterPro" id="IPR001173">
    <property type="entry name" value="Glyco_trans_2-like"/>
</dbReference>
<dbReference type="Proteomes" id="UP000360750">
    <property type="component" value="Unassembled WGS sequence"/>
</dbReference>
<keyword evidence="1" id="KW-0472">Membrane</keyword>
<dbReference type="EMBL" id="CAACYD010000006">
    <property type="protein sequence ID" value="VFA88050.1"/>
    <property type="molecule type" value="Genomic_DNA"/>
</dbReference>
<dbReference type="CDD" id="cd00761">
    <property type="entry name" value="Glyco_tranf_GTA_type"/>
    <property type="match status" value="1"/>
</dbReference>
<dbReference type="RefSeq" id="WP_165484406.1">
    <property type="nucleotide sequence ID" value="NZ_JAJNDG010000010.1"/>
</dbReference>
<evidence type="ECO:0000256" key="1">
    <source>
        <dbReference type="SAM" id="Phobius"/>
    </source>
</evidence>
<dbReference type="Pfam" id="PF00535">
    <property type="entry name" value="Glycos_transf_2"/>
    <property type="match status" value="1"/>
</dbReference>
<dbReference type="SUPFAM" id="SSF53448">
    <property type="entry name" value="Nucleotide-diphospho-sugar transferases"/>
    <property type="match status" value="1"/>
</dbReference>
<evidence type="ECO:0000313" key="3">
    <source>
        <dbReference type="EMBL" id="VFA88050.1"/>
    </source>
</evidence>